<dbReference type="InterPro" id="IPR015797">
    <property type="entry name" value="NUDIX_hydrolase-like_dom_sf"/>
</dbReference>
<protein>
    <recommendedName>
        <fullName evidence="4">NAD(+) diphosphatase</fullName>
        <ecNumber evidence="4">3.6.1.22</ecNumber>
    </recommendedName>
</protein>
<keyword evidence="7" id="KW-0460">Magnesium</keyword>
<comment type="cofactor">
    <cofactor evidence="1">
        <name>Mg(2+)</name>
        <dbReference type="ChEBI" id="CHEBI:18420"/>
    </cofactor>
</comment>
<dbReference type="Proteomes" id="UP001612915">
    <property type="component" value="Unassembled WGS sequence"/>
</dbReference>
<evidence type="ECO:0000313" key="12">
    <source>
        <dbReference type="EMBL" id="MFI7588319.1"/>
    </source>
</evidence>
<dbReference type="InterPro" id="IPR020084">
    <property type="entry name" value="NUDIX_hydrolase_CS"/>
</dbReference>
<dbReference type="PROSITE" id="PS51462">
    <property type="entry name" value="NUDIX"/>
    <property type="match status" value="1"/>
</dbReference>
<evidence type="ECO:0000256" key="6">
    <source>
        <dbReference type="ARBA" id="ARBA00022801"/>
    </source>
</evidence>
<sequence length="315" mass="33813">MAHPRLPDLSLARQTLDRAAHRRTDPDLLPKLLADPLTRVLPVRAGQAPVAVEDGRMHLVTVPGPEWEGPEPLAFMGEDGVGGAYLAAPIDAPVEPDVPVPGVAEGTTWAGLREAGAVLDDTGAGLLTSSVALLTWHAAHPFCAKCGARSDVTLAGWERICPVCGTHHYPRTDPAVIMSVVDAADRLLLGRQAVWPPRRWSVLAGFVEPGEPLEAAVRREVLEESGVHVGDVEYLGSQPWPFPSSLMLGYRGAALTTDLRPDGEELAEARWWTRAEVVAAMADGSLLLPGPVSIARRLIEEWFGGTLEDGVDSWR</sequence>
<accession>A0ABW8APM4</accession>
<proteinExistence type="inferred from homology"/>
<dbReference type="PANTHER" id="PTHR42904">
    <property type="entry name" value="NUDIX HYDROLASE, NUDC SUBFAMILY"/>
    <property type="match status" value="1"/>
</dbReference>
<dbReference type="PRINTS" id="PR00502">
    <property type="entry name" value="NUDIXFAMILY"/>
</dbReference>
<dbReference type="EC" id="3.6.1.22" evidence="4"/>
<evidence type="ECO:0000313" key="13">
    <source>
        <dbReference type="Proteomes" id="UP001612915"/>
    </source>
</evidence>
<evidence type="ECO:0000259" key="11">
    <source>
        <dbReference type="PROSITE" id="PS51462"/>
    </source>
</evidence>
<evidence type="ECO:0000256" key="1">
    <source>
        <dbReference type="ARBA" id="ARBA00001946"/>
    </source>
</evidence>
<dbReference type="Pfam" id="PF00293">
    <property type="entry name" value="NUDIX"/>
    <property type="match status" value="1"/>
</dbReference>
<dbReference type="InterPro" id="IPR020476">
    <property type="entry name" value="Nudix_hydrolase"/>
</dbReference>
<keyword evidence="5" id="KW-0479">Metal-binding</keyword>
<comment type="cofactor">
    <cofactor evidence="2">
        <name>Zn(2+)</name>
        <dbReference type="ChEBI" id="CHEBI:29105"/>
    </cofactor>
</comment>
<name>A0ABW8APM4_9ACTN</name>
<dbReference type="PANTHER" id="PTHR42904:SF6">
    <property type="entry name" value="NAD-CAPPED RNA HYDROLASE NUDT12"/>
    <property type="match status" value="1"/>
</dbReference>
<evidence type="ECO:0000256" key="3">
    <source>
        <dbReference type="ARBA" id="ARBA00009595"/>
    </source>
</evidence>
<dbReference type="PROSITE" id="PS00893">
    <property type="entry name" value="NUDIX_BOX"/>
    <property type="match status" value="1"/>
</dbReference>
<keyword evidence="13" id="KW-1185">Reference proteome</keyword>
<dbReference type="InterPro" id="IPR000086">
    <property type="entry name" value="NUDIX_hydrolase_dom"/>
</dbReference>
<evidence type="ECO:0000256" key="5">
    <source>
        <dbReference type="ARBA" id="ARBA00022723"/>
    </source>
</evidence>
<evidence type="ECO:0000256" key="2">
    <source>
        <dbReference type="ARBA" id="ARBA00001947"/>
    </source>
</evidence>
<dbReference type="CDD" id="cd03429">
    <property type="entry name" value="NUDIX_NADH_pyrophosphatase_Nudt13"/>
    <property type="match status" value="1"/>
</dbReference>
<comment type="caution">
    <text evidence="12">The sequence shown here is derived from an EMBL/GenBank/DDBJ whole genome shotgun (WGS) entry which is preliminary data.</text>
</comment>
<evidence type="ECO:0000256" key="7">
    <source>
        <dbReference type="ARBA" id="ARBA00022842"/>
    </source>
</evidence>
<dbReference type="NCBIfam" id="NF001299">
    <property type="entry name" value="PRK00241.1"/>
    <property type="match status" value="1"/>
</dbReference>
<dbReference type="InterPro" id="IPR050241">
    <property type="entry name" value="NAD-cap_RNA_hydrolase_NudC"/>
</dbReference>
<reference evidence="12 13" key="1">
    <citation type="submission" date="2024-10" db="EMBL/GenBank/DDBJ databases">
        <title>The Natural Products Discovery Center: Release of the First 8490 Sequenced Strains for Exploring Actinobacteria Biosynthetic Diversity.</title>
        <authorList>
            <person name="Kalkreuter E."/>
            <person name="Kautsar S.A."/>
            <person name="Yang D."/>
            <person name="Bader C.D."/>
            <person name="Teijaro C.N."/>
            <person name="Fluegel L."/>
            <person name="Davis C.M."/>
            <person name="Simpson J.R."/>
            <person name="Lauterbach L."/>
            <person name="Steele A.D."/>
            <person name="Gui C."/>
            <person name="Meng S."/>
            <person name="Li G."/>
            <person name="Viehrig K."/>
            <person name="Ye F."/>
            <person name="Su P."/>
            <person name="Kiefer A.F."/>
            <person name="Nichols A."/>
            <person name="Cepeda A.J."/>
            <person name="Yan W."/>
            <person name="Fan B."/>
            <person name="Jiang Y."/>
            <person name="Adhikari A."/>
            <person name="Zheng C.-J."/>
            <person name="Schuster L."/>
            <person name="Cowan T.M."/>
            <person name="Smanski M.J."/>
            <person name="Chevrette M.G."/>
            <person name="De Carvalho L.P.S."/>
            <person name="Shen B."/>
        </authorList>
    </citation>
    <scope>NUCLEOTIDE SEQUENCE [LARGE SCALE GENOMIC DNA]</scope>
    <source>
        <strain evidence="12 13">NPDC049639</strain>
    </source>
</reference>
<feature type="domain" description="Nudix hydrolase" evidence="11">
    <location>
        <begin position="170"/>
        <end position="300"/>
    </location>
</feature>
<gene>
    <name evidence="12" type="primary">nudC</name>
    <name evidence="12" type="ORF">ACIB24_14715</name>
</gene>
<keyword evidence="8" id="KW-0520">NAD</keyword>
<dbReference type="EMBL" id="JBITLV010000004">
    <property type="protein sequence ID" value="MFI7588319.1"/>
    <property type="molecule type" value="Genomic_DNA"/>
</dbReference>
<evidence type="ECO:0000256" key="10">
    <source>
        <dbReference type="RuleBase" id="RU003476"/>
    </source>
</evidence>
<evidence type="ECO:0000256" key="9">
    <source>
        <dbReference type="ARBA" id="ARBA00023679"/>
    </source>
</evidence>
<evidence type="ECO:0000256" key="8">
    <source>
        <dbReference type="ARBA" id="ARBA00023027"/>
    </source>
</evidence>
<organism evidence="12 13">
    <name type="scientific">Spongisporangium articulatum</name>
    <dbReference type="NCBI Taxonomy" id="3362603"/>
    <lineage>
        <taxon>Bacteria</taxon>
        <taxon>Bacillati</taxon>
        <taxon>Actinomycetota</taxon>
        <taxon>Actinomycetes</taxon>
        <taxon>Kineosporiales</taxon>
        <taxon>Kineosporiaceae</taxon>
        <taxon>Spongisporangium</taxon>
    </lineage>
</organism>
<comment type="similarity">
    <text evidence="3">Belongs to the Nudix hydrolase family. NudC subfamily.</text>
</comment>
<evidence type="ECO:0000256" key="4">
    <source>
        <dbReference type="ARBA" id="ARBA00012381"/>
    </source>
</evidence>
<dbReference type="Gene3D" id="3.90.79.10">
    <property type="entry name" value="Nucleoside Triphosphate Pyrophosphohydrolase"/>
    <property type="match status" value="1"/>
</dbReference>
<dbReference type="Pfam" id="PF09297">
    <property type="entry name" value="Zn_ribbon_NUD"/>
    <property type="match status" value="1"/>
</dbReference>
<dbReference type="SUPFAM" id="SSF55811">
    <property type="entry name" value="Nudix"/>
    <property type="match status" value="1"/>
</dbReference>
<comment type="catalytic activity">
    <reaction evidence="9">
        <text>a 5'-end NAD(+)-phospho-ribonucleoside in mRNA + H2O = a 5'-end phospho-adenosine-phospho-ribonucleoside in mRNA + beta-nicotinamide D-ribonucleotide + 2 H(+)</text>
        <dbReference type="Rhea" id="RHEA:60876"/>
        <dbReference type="Rhea" id="RHEA-COMP:15698"/>
        <dbReference type="Rhea" id="RHEA-COMP:15719"/>
        <dbReference type="ChEBI" id="CHEBI:14649"/>
        <dbReference type="ChEBI" id="CHEBI:15377"/>
        <dbReference type="ChEBI" id="CHEBI:15378"/>
        <dbReference type="ChEBI" id="CHEBI:144029"/>
        <dbReference type="ChEBI" id="CHEBI:144051"/>
    </reaction>
    <physiologicalReaction direction="left-to-right" evidence="9">
        <dbReference type="Rhea" id="RHEA:60877"/>
    </physiologicalReaction>
</comment>
<dbReference type="RefSeq" id="WP_398281665.1">
    <property type="nucleotide sequence ID" value="NZ_JBITLV010000004.1"/>
</dbReference>
<dbReference type="Gene3D" id="3.90.79.20">
    <property type="match status" value="1"/>
</dbReference>
<dbReference type="InterPro" id="IPR049734">
    <property type="entry name" value="NudC-like_C"/>
</dbReference>
<dbReference type="InterPro" id="IPR015376">
    <property type="entry name" value="Znr_NADH_PPase"/>
</dbReference>
<dbReference type="GO" id="GO:0016787">
    <property type="term" value="F:hydrolase activity"/>
    <property type="evidence" value="ECO:0007669"/>
    <property type="project" value="UniProtKB-KW"/>
</dbReference>
<keyword evidence="6 10" id="KW-0378">Hydrolase</keyword>